<keyword evidence="1" id="KW-0472">Membrane</keyword>
<evidence type="ECO:0000313" key="3">
    <source>
        <dbReference type="Proteomes" id="UP001559623"/>
    </source>
</evidence>
<dbReference type="EMBL" id="JARVLH010000005">
    <property type="protein sequence ID" value="MEX5285747.1"/>
    <property type="molecule type" value="Genomic_DNA"/>
</dbReference>
<protein>
    <recommendedName>
        <fullName evidence="4">Nucleic acid binding OB-fold tRNA/helicase-type</fullName>
    </recommendedName>
</protein>
<keyword evidence="1" id="KW-0812">Transmembrane</keyword>
<dbReference type="RefSeq" id="WP_368847469.1">
    <property type="nucleotide sequence ID" value="NZ_CP194411.1"/>
</dbReference>
<sequence length="281" mass="30629">MGDFGQEDHGAGRKFHTLWAAAFCLLALIAVLAGCGSRSAVEREPVHHADFVEGAKLVENPLKLKGKEVQFVTRVIQTEGDVIETEMHTNGPRIFVHGKGVAAMEKDAERGDYVRVYGKVAEEDRTGYIAVLDAFKVTKPAWSDLMKSSRSLRSEEGNIEVQILGATAGRDSLVVGEGSISLMPEGAASRLQDIAFIGMTMKIRGEIYDDGDGDFDYLERNGQPMRSGFTLDFADDGTAVFKTEALTVPLEYKDAMKALGVSGKESSVMLPAGTTYRLHYR</sequence>
<comment type="caution">
    <text evidence="2">The sequence shown here is derived from an EMBL/GenBank/DDBJ whole genome shotgun (WGS) entry which is preliminary data.</text>
</comment>
<evidence type="ECO:0008006" key="4">
    <source>
        <dbReference type="Google" id="ProtNLM"/>
    </source>
</evidence>
<keyword evidence="3" id="KW-1185">Reference proteome</keyword>
<reference evidence="2 3" key="1">
    <citation type="submission" date="2023-04" db="EMBL/GenBank/DDBJ databases">
        <title>Genome Sequence of Selenomonas sputigena ATCC 33150.</title>
        <authorList>
            <person name="Miller D.P."/>
            <person name="Anvari S."/>
            <person name="Polson S.W."/>
            <person name="Macdonald M."/>
            <person name="Mcdowell J.V."/>
        </authorList>
    </citation>
    <scope>NUCLEOTIDE SEQUENCE [LARGE SCALE GENOMIC DNA]</scope>
    <source>
        <strain evidence="2 3">ATCC 33150</strain>
    </source>
</reference>
<proteinExistence type="predicted"/>
<accession>A0ABV3X853</accession>
<organism evidence="2 3">
    <name type="scientific">Selenomonas sputigena</name>
    <dbReference type="NCBI Taxonomy" id="69823"/>
    <lineage>
        <taxon>Bacteria</taxon>
        <taxon>Bacillati</taxon>
        <taxon>Bacillota</taxon>
        <taxon>Negativicutes</taxon>
        <taxon>Selenomonadales</taxon>
        <taxon>Selenomonadaceae</taxon>
        <taxon>Selenomonas</taxon>
    </lineage>
</organism>
<keyword evidence="1" id="KW-1133">Transmembrane helix</keyword>
<gene>
    <name evidence="2" type="ORF">QCO44_08895</name>
</gene>
<evidence type="ECO:0000313" key="2">
    <source>
        <dbReference type="EMBL" id="MEX5285747.1"/>
    </source>
</evidence>
<feature type="transmembrane region" description="Helical" evidence="1">
    <location>
        <begin position="16"/>
        <end position="35"/>
    </location>
</feature>
<evidence type="ECO:0000256" key="1">
    <source>
        <dbReference type="SAM" id="Phobius"/>
    </source>
</evidence>
<dbReference type="Proteomes" id="UP001559623">
    <property type="component" value="Unassembled WGS sequence"/>
</dbReference>
<name>A0ABV3X853_9FIRM</name>